<dbReference type="Proteomes" id="UP000830552">
    <property type="component" value="Chromosome"/>
</dbReference>
<dbReference type="RefSeq" id="WP_248388561.1">
    <property type="nucleotide sequence ID" value="NZ_CP096203.1"/>
</dbReference>
<keyword evidence="2" id="KW-1185">Reference proteome</keyword>
<accession>A0ABY4K081</accession>
<evidence type="ECO:0000313" key="1">
    <source>
        <dbReference type="EMBL" id="UPQ74208.1"/>
    </source>
</evidence>
<proteinExistence type="predicted"/>
<organism evidence="1 2">
    <name type="scientific">Chryseobacterium nepalense</name>
    <dbReference type="NCBI Taxonomy" id="1854498"/>
    <lineage>
        <taxon>Bacteria</taxon>
        <taxon>Pseudomonadati</taxon>
        <taxon>Bacteroidota</taxon>
        <taxon>Flavobacteriia</taxon>
        <taxon>Flavobacteriales</taxon>
        <taxon>Weeksellaceae</taxon>
        <taxon>Chryseobacterium group</taxon>
        <taxon>Chryseobacterium</taxon>
    </lineage>
</organism>
<sequence>MIQDSIESQTPLLGSYSYVKDTIFFEPQFELGEGLTFNVNFSYKNNTIKKTYKTKSVDNSINQKTDIQEIYPRNNKIPKNILIFYVEFSAPMTEDESAYRYVNLLDENKKVIPHVWYNKARWISDKVMMLMIHPGRVKKDISYYDNLGEIFTVGKKYYLEITDKIKPLNSKSKLISFTKEFEITNPINICPKFLEDKLQIPKKNTSDKLKIVFDRPIDIFSAQIGILVYDYKSDKIVEGKIIAGSDDTEWYFMPDQPWTEKKYTLILNKYISDPSGNSLNKPFEATVVKKSYNKQIAKKINIKLNEK</sequence>
<gene>
    <name evidence="1" type="ORF">M0D58_09090</name>
</gene>
<evidence type="ECO:0008006" key="3">
    <source>
        <dbReference type="Google" id="ProtNLM"/>
    </source>
</evidence>
<evidence type="ECO:0000313" key="2">
    <source>
        <dbReference type="Proteomes" id="UP000830552"/>
    </source>
</evidence>
<protein>
    <recommendedName>
        <fullName evidence="3">SbsA Ig-like domain-containing protein</fullName>
    </recommendedName>
</protein>
<dbReference type="EMBL" id="CP096203">
    <property type="protein sequence ID" value="UPQ74208.1"/>
    <property type="molecule type" value="Genomic_DNA"/>
</dbReference>
<reference evidence="1" key="1">
    <citation type="submission" date="2022-04" db="EMBL/GenBank/DDBJ databases">
        <title>Evolutionary, genomic, and biogeographic characterization of Chryseobacterium nepalense represented by a plastic-degrading bacterium AC3.</title>
        <authorList>
            <person name="Yin Z."/>
            <person name="Liu X."/>
            <person name="Wang D."/>
            <person name="Xie Z."/>
        </authorList>
    </citation>
    <scope>NUCLEOTIDE SEQUENCE</scope>
    <source>
        <strain evidence="1">AC3</strain>
    </source>
</reference>
<name>A0ABY4K081_9FLAO</name>